<feature type="transmembrane region" description="Helical" evidence="2">
    <location>
        <begin position="144"/>
        <end position="164"/>
    </location>
</feature>
<dbReference type="RefSeq" id="WP_037618476.1">
    <property type="nucleotide sequence ID" value="NZ_JPEN01000114.1"/>
</dbReference>
<sequence>MKRNKALLVYLIGTFSQLLSVCLVVFSLNYYGFHSNLVNFFGIMIGGISTSLWGSIVAVRYYQINLKKIVKDFFNIHTSYKHYLLAFLLVILDFSFLLFGGKIKQFIWFFPFLMFLKFVLYGGLEEIGWRYVFQPILQEKLQYFQATILTFFIWSIWHLLFFYIDGSLVGLQIVPFLFGLLTNSFMLSALYLKTGNLWICVMTHSIINVLSQLTISDDRSESYLIRIIVIFASCYLAKSSKVKHKTD</sequence>
<dbReference type="InterPro" id="IPR003675">
    <property type="entry name" value="Rce1/LyrA-like_dom"/>
</dbReference>
<evidence type="ECO:0000313" key="5">
    <source>
        <dbReference type="Proteomes" id="UP000030019"/>
    </source>
</evidence>
<dbReference type="Proteomes" id="UP000030019">
    <property type="component" value="Unassembled WGS sequence"/>
</dbReference>
<dbReference type="GO" id="GO:0004175">
    <property type="term" value="F:endopeptidase activity"/>
    <property type="evidence" value="ECO:0007669"/>
    <property type="project" value="UniProtKB-ARBA"/>
</dbReference>
<evidence type="ECO:0000256" key="2">
    <source>
        <dbReference type="SAM" id="Phobius"/>
    </source>
</evidence>
<dbReference type="AlphaFoldDB" id="A0A0A0DEF6"/>
<dbReference type="Pfam" id="PF02517">
    <property type="entry name" value="Rce1-like"/>
    <property type="match status" value="1"/>
</dbReference>
<dbReference type="PATRIC" id="fig|176090.4.peg.1927"/>
<accession>A0A0A0DEF6</accession>
<keyword evidence="2" id="KW-1133">Transmembrane helix</keyword>
<feature type="domain" description="CAAX prenyl protease 2/Lysostaphin resistance protein A-like" evidence="3">
    <location>
        <begin position="109"/>
        <end position="210"/>
    </location>
</feature>
<keyword evidence="2" id="KW-0472">Membrane</keyword>
<dbReference type="GO" id="GO:0006508">
    <property type="term" value="P:proteolysis"/>
    <property type="evidence" value="ECO:0007669"/>
    <property type="project" value="UniProtKB-KW"/>
</dbReference>
<dbReference type="EMBL" id="JPEN01000114">
    <property type="protein sequence ID" value="KGM36263.1"/>
    <property type="molecule type" value="Genomic_DNA"/>
</dbReference>
<gene>
    <name evidence="4" type="ORF">SSIN_1982</name>
</gene>
<feature type="transmembrane region" description="Helical" evidence="2">
    <location>
        <begin position="7"/>
        <end position="31"/>
    </location>
</feature>
<reference evidence="4 5" key="1">
    <citation type="submission" date="2014-06" db="EMBL/GenBank/DDBJ databases">
        <authorList>
            <person name="Teng J.L."/>
            <person name="Huang Y."/>
            <person name="Tse H."/>
            <person name="Lau S.K."/>
            <person name="Woo P.C."/>
        </authorList>
    </citation>
    <scope>NUCLEOTIDE SEQUENCE [LARGE SCALE GENOMIC DNA]</scope>
    <source>
        <strain evidence="4 5">HKU4</strain>
    </source>
</reference>
<dbReference type="PANTHER" id="PTHR35797">
    <property type="entry name" value="PROTEASE-RELATED"/>
    <property type="match status" value="1"/>
</dbReference>
<evidence type="ECO:0000259" key="3">
    <source>
        <dbReference type="Pfam" id="PF02517"/>
    </source>
</evidence>
<organism evidence="4 5">
    <name type="scientific">Streptococcus sinensis</name>
    <dbReference type="NCBI Taxonomy" id="176090"/>
    <lineage>
        <taxon>Bacteria</taxon>
        <taxon>Bacillati</taxon>
        <taxon>Bacillota</taxon>
        <taxon>Bacilli</taxon>
        <taxon>Lactobacillales</taxon>
        <taxon>Streptococcaceae</taxon>
        <taxon>Streptococcus</taxon>
    </lineage>
</organism>
<comment type="similarity">
    <text evidence="1">Belongs to the UPF0177 family.</text>
</comment>
<evidence type="ECO:0000313" key="4">
    <source>
        <dbReference type="EMBL" id="KGM36263.1"/>
    </source>
</evidence>
<keyword evidence="4" id="KW-0645">Protease</keyword>
<protein>
    <submittedName>
        <fullName evidence="4">CAAX amino terminal protease family</fullName>
    </submittedName>
</protein>
<dbReference type="InterPro" id="IPR042150">
    <property type="entry name" value="MmRce1-like"/>
</dbReference>
<dbReference type="GO" id="GO:0080120">
    <property type="term" value="P:CAAX-box protein maturation"/>
    <property type="evidence" value="ECO:0007669"/>
    <property type="project" value="UniProtKB-ARBA"/>
</dbReference>
<feature type="transmembrane region" description="Helical" evidence="2">
    <location>
        <begin position="83"/>
        <end position="100"/>
    </location>
</feature>
<name>A0A0A0DEF6_9STRE</name>
<feature type="transmembrane region" description="Helical" evidence="2">
    <location>
        <begin position="106"/>
        <end position="124"/>
    </location>
</feature>
<feature type="transmembrane region" description="Helical" evidence="2">
    <location>
        <begin position="170"/>
        <end position="190"/>
    </location>
</feature>
<dbReference type="eggNOG" id="COG1266">
    <property type="taxonomic scope" value="Bacteria"/>
</dbReference>
<evidence type="ECO:0000256" key="1">
    <source>
        <dbReference type="ARBA" id="ARBA00009067"/>
    </source>
</evidence>
<comment type="caution">
    <text evidence="4">The sequence shown here is derived from an EMBL/GenBank/DDBJ whole genome shotgun (WGS) entry which is preliminary data.</text>
</comment>
<keyword evidence="2" id="KW-0812">Transmembrane</keyword>
<dbReference type="PANTHER" id="PTHR35797:SF1">
    <property type="entry name" value="PROTEASE"/>
    <property type="match status" value="1"/>
</dbReference>
<keyword evidence="4" id="KW-0378">Hydrolase</keyword>
<proteinExistence type="inferred from homology"/>
<feature type="transmembrane region" description="Helical" evidence="2">
    <location>
        <begin position="37"/>
        <end position="62"/>
    </location>
</feature>
<keyword evidence="5" id="KW-1185">Reference proteome</keyword>
<dbReference type="STRING" id="176090.SSIN_1982"/>